<evidence type="ECO:0000256" key="4">
    <source>
        <dbReference type="ARBA" id="ARBA00023136"/>
    </source>
</evidence>
<evidence type="ECO:0000256" key="5">
    <source>
        <dbReference type="SAM" id="Phobius"/>
    </source>
</evidence>
<dbReference type="InterPro" id="IPR007430">
    <property type="entry name" value="VirB8"/>
</dbReference>
<comment type="subcellular location">
    <subcellularLocation>
        <location evidence="1">Membrane</location>
        <topology evidence="1">Single-pass membrane protein</topology>
    </subcellularLocation>
</comment>
<protein>
    <submittedName>
        <fullName evidence="7">Type IV secretion system protein VirB8</fullName>
    </submittedName>
</protein>
<evidence type="ECO:0000256" key="1">
    <source>
        <dbReference type="ARBA" id="ARBA00004167"/>
    </source>
</evidence>
<dbReference type="AlphaFoldDB" id="A0AAQ0HDG3"/>
<proteinExistence type="predicted"/>
<keyword evidence="4 5" id="KW-0472">Membrane</keyword>
<feature type="domain" description="Bacterial virulence protein VirB8" evidence="6">
    <location>
        <begin position="13"/>
        <end position="215"/>
    </location>
</feature>
<evidence type="ECO:0000259" key="6">
    <source>
        <dbReference type="Pfam" id="PF04335"/>
    </source>
</evidence>
<sequence>MTDQESEQRTILENEIIFGVPRRERMGWMVGIVGSLVGLGGITVALMTLPLKETQAFLTIVDRNTGQAERAVQIERASIEHADAVKQSLLYNYVMSRETYDVNDNEDRILRVYRQSAGQAQQSLREQWTEGHENYPLTLYGQSGKVSIEVLSINQINPNTATVRFVKTLTRPGEDDRIGNFTATVTYQFVPSQQSALELVWQNPFGFTVTDYRSTPDSLEAQQEGLK</sequence>
<keyword evidence="3 5" id="KW-1133">Transmembrane helix</keyword>
<dbReference type="InterPro" id="IPR032710">
    <property type="entry name" value="NTF2-like_dom_sf"/>
</dbReference>
<comment type="caution">
    <text evidence="7">The sequence shown here is derived from an EMBL/GenBank/DDBJ whole genome shotgun (WGS) entry which is preliminary data.</text>
</comment>
<evidence type="ECO:0000256" key="3">
    <source>
        <dbReference type="ARBA" id="ARBA00022989"/>
    </source>
</evidence>
<evidence type="ECO:0000313" key="8">
    <source>
        <dbReference type="Proteomes" id="UP000256794"/>
    </source>
</evidence>
<dbReference type="Proteomes" id="UP000256794">
    <property type="component" value="Unassembled WGS sequence"/>
</dbReference>
<dbReference type="Gene3D" id="3.10.450.230">
    <property type="entry name" value="VirB8 protein"/>
    <property type="match status" value="1"/>
</dbReference>
<feature type="transmembrane region" description="Helical" evidence="5">
    <location>
        <begin position="28"/>
        <end position="49"/>
    </location>
</feature>
<evidence type="ECO:0000256" key="2">
    <source>
        <dbReference type="ARBA" id="ARBA00022692"/>
    </source>
</evidence>
<dbReference type="RefSeq" id="WP_116171314.1">
    <property type="nucleotide sequence ID" value="NZ_CP035285.1"/>
</dbReference>
<dbReference type="EMBL" id="QUMX01000065">
    <property type="protein sequence ID" value="REG28207.1"/>
    <property type="molecule type" value="Genomic_DNA"/>
</dbReference>
<name>A0AAQ0HDG3_PARVE</name>
<keyword evidence="8" id="KW-1185">Reference proteome</keyword>
<dbReference type="GO" id="GO:0016020">
    <property type="term" value="C:membrane"/>
    <property type="evidence" value="ECO:0007669"/>
    <property type="project" value="UniProtKB-SubCell"/>
</dbReference>
<reference evidence="7 8" key="1">
    <citation type="submission" date="2018-08" db="EMBL/GenBank/DDBJ databases">
        <title>Genomic Encyclopedia of Archaeal and Bacterial Type Strains, Phase II (KMG-II): from individual species to whole genera.</title>
        <authorList>
            <person name="Goeker M."/>
        </authorList>
    </citation>
    <scope>NUCLEOTIDE SEQUENCE [LARGE SCALE GENOMIC DNA]</scope>
    <source>
        <strain evidence="7 8">DSM 582</strain>
    </source>
</reference>
<gene>
    <name evidence="7" type="ORF">ATH84_10655</name>
</gene>
<keyword evidence="2 5" id="KW-0812">Transmembrane</keyword>
<organism evidence="7 8">
    <name type="scientific">Paracoccus versutus</name>
    <name type="common">Thiobacillus versutus</name>
    <dbReference type="NCBI Taxonomy" id="34007"/>
    <lineage>
        <taxon>Bacteria</taxon>
        <taxon>Pseudomonadati</taxon>
        <taxon>Pseudomonadota</taxon>
        <taxon>Alphaproteobacteria</taxon>
        <taxon>Rhodobacterales</taxon>
        <taxon>Paracoccaceae</taxon>
        <taxon>Paracoccus</taxon>
    </lineage>
</organism>
<evidence type="ECO:0000313" key="7">
    <source>
        <dbReference type="EMBL" id="REG28207.1"/>
    </source>
</evidence>
<dbReference type="CDD" id="cd16424">
    <property type="entry name" value="VirB8"/>
    <property type="match status" value="1"/>
</dbReference>
<accession>A0AAQ0HDG3</accession>
<dbReference type="Pfam" id="PF04335">
    <property type="entry name" value="VirB8"/>
    <property type="match status" value="1"/>
</dbReference>
<dbReference type="SUPFAM" id="SSF54427">
    <property type="entry name" value="NTF2-like"/>
    <property type="match status" value="1"/>
</dbReference>